<evidence type="ECO:0000256" key="3">
    <source>
        <dbReference type="ARBA" id="ARBA00022989"/>
    </source>
</evidence>
<dbReference type="AlphaFoldDB" id="A0A8T2M5H8"/>
<dbReference type="InterPro" id="IPR017452">
    <property type="entry name" value="GPCR_Rhodpsn_7TM"/>
</dbReference>
<feature type="transmembrane region" description="Helical" evidence="10">
    <location>
        <begin position="182"/>
        <end position="201"/>
    </location>
</feature>
<proteinExistence type="inferred from homology"/>
<evidence type="ECO:0000313" key="13">
    <source>
        <dbReference type="Proteomes" id="UP000752171"/>
    </source>
</evidence>
<feature type="transmembrane region" description="Helical" evidence="10">
    <location>
        <begin position="100"/>
        <end position="120"/>
    </location>
</feature>
<keyword evidence="4 8" id="KW-0297">G-protein coupled receptor</keyword>
<dbReference type="GO" id="GO:0016493">
    <property type="term" value="F:C-C chemokine receptor activity"/>
    <property type="evidence" value="ECO:0007669"/>
    <property type="project" value="InterPro"/>
</dbReference>
<dbReference type="GO" id="GO:0007204">
    <property type="term" value="P:positive regulation of cytosolic calcium ion concentration"/>
    <property type="evidence" value="ECO:0007669"/>
    <property type="project" value="TreeGrafter"/>
</dbReference>
<dbReference type="PANTHER" id="PTHR10489:SF735">
    <property type="entry name" value="C-C CHEMOKINE RECEPTOR TYPE 10"/>
    <property type="match status" value="1"/>
</dbReference>
<feature type="region of interest" description="Disordered" evidence="9">
    <location>
        <begin position="363"/>
        <end position="429"/>
    </location>
</feature>
<dbReference type="GO" id="GO:0006955">
    <property type="term" value="P:immune response"/>
    <property type="evidence" value="ECO:0007669"/>
    <property type="project" value="InterPro"/>
</dbReference>
<organism evidence="12 13">
    <name type="scientific">Astyanax mexicanus</name>
    <name type="common">Blind cave fish</name>
    <name type="synonym">Astyanax fasciatus mexicanus</name>
    <dbReference type="NCBI Taxonomy" id="7994"/>
    <lineage>
        <taxon>Eukaryota</taxon>
        <taxon>Metazoa</taxon>
        <taxon>Chordata</taxon>
        <taxon>Craniata</taxon>
        <taxon>Vertebrata</taxon>
        <taxon>Euteleostomi</taxon>
        <taxon>Actinopterygii</taxon>
        <taxon>Neopterygii</taxon>
        <taxon>Teleostei</taxon>
        <taxon>Ostariophysi</taxon>
        <taxon>Characiformes</taxon>
        <taxon>Characoidei</taxon>
        <taxon>Acestrorhamphidae</taxon>
        <taxon>Acestrorhamphinae</taxon>
        <taxon>Astyanax</taxon>
    </lineage>
</organism>
<feature type="transmembrane region" description="Helical" evidence="10">
    <location>
        <begin position="269"/>
        <end position="293"/>
    </location>
</feature>
<dbReference type="OrthoDB" id="8957211at2759"/>
<dbReference type="PRINTS" id="PR00237">
    <property type="entry name" value="GPCRRHODOPSN"/>
</dbReference>
<dbReference type="GO" id="GO:0060326">
    <property type="term" value="P:cell chemotaxis"/>
    <property type="evidence" value="ECO:0007669"/>
    <property type="project" value="TreeGrafter"/>
</dbReference>
<evidence type="ECO:0000256" key="2">
    <source>
        <dbReference type="ARBA" id="ARBA00022692"/>
    </source>
</evidence>
<dbReference type="GO" id="GO:0019957">
    <property type="term" value="F:C-C chemokine binding"/>
    <property type="evidence" value="ECO:0007669"/>
    <property type="project" value="TreeGrafter"/>
</dbReference>
<dbReference type="GO" id="GO:0009897">
    <property type="term" value="C:external side of plasma membrane"/>
    <property type="evidence" value="ECO:0007669"/>
    <property type="project" value="TreeGrafter"/>
</dbReference>
<evidence type="ECO:0000256" key="7">
    <source>
        <dbReference type="ARBA" id="ARBA00023224"/>
    </source>
</evidence>
<evidence type="ECO:0000256" key="10">
    <source>
        <dbReference type="SAM" id="Phobius"/>
    </source>
</evidence>
<evidence type="ECO:0000256" key="5">
    <source>
        <dbReference type="ARBA" id="ARBA00023136"/>
    </source>
</evidence>
<comment type="similarity">
    <text evidence="8">Belongs to the G-protein coupled receptor 1 family.</text>
</comment>
<dbReference type="GO" id="GO:0006954">
    <property type="term" value="P:inflammatory response"/>
    <property type="evidence" value="ECO:0007669"/>
    <property type="project" value="InterPro"/>
</dbReference>
<keyword evidence="3 10" id="KW-1133">Transmembrane helix</keyword>
<dbReference type="PRINTS" id="PR00641">
    <property type="entry name" value="CHEMOKINER7"/>
</dbReference>
<feature type="transmembrane region" description="Helical" evidence="10">
    <location>
        <begin position="235"/>
        <end position="257"/>
    </location>
</feature>
<dbReference type="InterPro" id="IPR050119">
    <property type="entry name" value="CCR1-9-like"/>
</dbReference>
<evidence type="ECO:0000256" key="8">
    <source>
        <dbReference type="RuleBase" id="RU000688"/>
    </source>
</evidence>
<evidence type="ECO:0000313" key="12">
    <source>
        <dbReference type="EMBL" id="KAG9276221.1"/>
    </source>
</evidence>
<feature type="transmembrane region" description="Helical" evidence="10">
    <location>
        <begin position="140"/>
        <end position="161"/>
    </location>
</feature>
<feature type="transmembrane region" description="Helical" evidence="10">
    <location>
        <begin position="61"/>
        <end position="88"/>
    </location>
</feature>
<dbReference type="Proteomes" id="UP000752171">
    <property type="component" value="Unassembled WGS sequence"/>
</dbReference>
<dbReference type="SUPFAM" id="SSF81321">
    <property type="entry name" value="Family A G protein-coupled receptor-like"/>
    <property type="match status" value="1"/>
</dbReference>
<dbReference type="Pfam" id="PF00001">
    <property type="entry name" value="7tm_1"/>
    <property type="match status" value="1"/>
</dbReference>
<evidence type="ECO:0000256" key="4">
    <source>
        <dbReference type="ARBA" id="ARBA00023040"/>
    </source>
</evidence>
<comment type="caution">
    <text evidence="12">The sequence shown here is derived from an EMBL/GenBank/DDBJ whole genome shotgun (WGS) entry which is preliminary data.</text>
</comment>
<dbReference type="InterPro" id="IPR000276">
    <property type="entry name" value="GPCR_Rhodpsn"/>
</dbReference>
<keyword evidence="7 8" id="KW-0807">Transducer</keyword>
<keyword evidence="5 10" id="KW-0472">Membrane</keyword>
<evidence type="ECO:0000256" key="9">
    <source>
        <dbReference type="SAM" id="MobiDB-lite"/>
    </source>
</evidence>
<dbReference type="PANTHER" id="PTHR10489">
    <property type="entry name" value="CELL ADHESION MOLECULE"/>
    <property type="match status" value="1"/>
</dbReference>
<dbReference type="InterPro" id="IPR001718">
    <property type="entry name" value="Chemokine_CCR7"/>
</dbReference>
<dbReference type="PROSITE" id="PS50262">
    <property type="entry name" value="G_PROTEIN_RECEP_F1_2"/>
    <property type="match status" value="1"/>
</dbReference>
<keyword evidence="2 8" id="KW-0812">Transmembrane</keyword>
<reference evidence="12 13" key="1">
    <citation type="submission" date="2021-07" db="EMBL/GenBank/DDBJ databases">
        <authorList>
            <person name="Imarazene B."/>
            <person name="Zahm M."/>
            <person name="Klopp C."/>
            <person name="Cabau C."/>
            <person name="Beille S."/>
            <person name="Jouanno E."/>
            <person name="Castinel A."/>
            <person name="Lluch J."/>
            <person name="Gil L."/>
            <person name="Kuchtly C."/>
            <person name="Lopez Roques C."/>
            <person name="Donnadieu C."/>
            <person name="Parrinello H."/>
            <person name="Journot L."/>
            <person name="Du K."/>
            <person name="Schartl M."/>
            <person name="Retaux S."/>
            <person name="Guiguen Y."/>
        </authorList>
    </citation>
    <scope>NUCLEOTIDE SEQUENCE [LARGE SCALE GENOMIC DNA]</scope>
    <source>
        <strain evidence="12">Pach_M1</strain>
        <tissue evidence="12">Testis</tissue>
    </source>
</reference>
<comment type="subcellular location">
    <subcellularLocation>
        <location evidence="1">Membrane</location>
    </subcellularLocation>
</comment>
<feature type="domain" description="G-protein coupled receptors family 1 profile" evidence="11">
    <location>
        <begin position="77"/>
        <end position="330"/>
    </location>
</feature>
<name>A0A8T2M5H8_ASTMX</name>
<evidence type="ECO:0000259" key="11">
    <source>
        <dbReference type="PROSITE" id="PS50262"/>
    </source>
</evidence>
<feature type="compositionally biased region" description="Polar residues" evidence="9">
    <location>
        <begin position="394"/>
        <end position="411"/>
    </location>
</feature>
<dbReference type="GO" id="GO:0019722">
    <property type="term" value="P:calcium-mediated signaling"/>
    <property type="evidence" value="ECO:0007669"/>
    <property type="project" value="TreeGrafter"/>
</dbReference>
<dbReference type="EMBL" id="JAICCE010000006">
    <property type="protein sequence ID" value="KAG9276221.1"/>
    <property type="molecule type" value="Genomic_DNA"/>
</dbReference>
<keyword evidence="6 8" id="KW-0675">Receptor</keyword>
<accession>A0A8T2M5H8</accession>
<protein>
    <submittedName>
        <fullName evidence="12">C-C chemokine receptor type 7-like</fullName>
    </submittedName>
</protein>
<dbReference type="PROSITE" id="PS00237">
    <property type="entry name" value="G_PROTEIN_RECEP_F1_1"/>
    <property type="match status" value="1"/>
</dbReference>
<sequence length="429" mass="47286">MADYNNFTGMSTSFVPTKAVATGFQFTTEDYLGDYDSVSTDITSLAQPCEGSSAQEWSAMLIQAILFIVVFLLGVTGNGLVIATFTKYRCFRLRSMTDVFLFYLALSDLLLLLTLPLRTAEIFSSGWKFGDVWCKLNEGVYTISTYGGLLLLACISVDRYLVVVRARAAQRLRPSMLRYSKLSAVAVALISIVLSLPELIFSDVKKEAGGERLRCGLFIKEDSIWVKNCARATMINGFCIPFIAMLMCYSSIGLVLVQGQAKSWRKQRTLCLMGALVLLFLAFQLPYTTVLFIRLFKTSSTCDDWSRINLSEDITQSLSYIRCCLNPVLYALVGVKFRNDVVRLLQDCGCTCAFLKHMTAQASTGSSVTPSSPPPTTLSPLSSANGPSKFAFANGTTPQLNDDTKESSNTVKSSSQQSKELTYVSWGQH</sequence>
<dbReference type="Gene3D" id="1.20.1070.10">
    <property type="entry name" value="Rhodopsin 7-helix transmembrane proteins"/>
    <property type="match status" value="1"/>
</dbReference>
<evidence type="ECO:0000256" key="1">
    <source>
        <dbReference type="ARBA" id="ARBA00004370"/>
    </source>
</evidence>
<evidence type="ECO:0000256" key="6">
    <source>
        <dbReference type="ARBA" id="ARBA00023170"/>
    </source>
</evidence>
<gene>
    <name evidence="12" type="primary">CCR7</name>
    <name evidence="12" type="ORF">AMEX_G8513</name>
</gene>